<evidence type="ECO:0000256" key="3">
    <source>
        <dbReference type="ARBA" id="ARBA00022448"/>
    </source>
</evidence>
<feature type="transmembrane region" description="Helical" evidence="8">
    <location>
        <begin position="198"/>
        <end position="217"/>
    </location>
</feature>
<evidence type="ECO:0000256" key="4">
    <source>
        <dbReference type="ARBA" id="ARBA00022475"/>
    </source>
</evidence>
<keyword evidence="4" id="KW-1003">Cell membrane</keyword>
<dbReference type="PANTHER" id="PTHR34979">
    <property type="entry name" value="INNER MEMBRANE PROTEIN YGAZ"/>
    <property type="match status" value="1"/>
</dbReference>
<organism evidence="9 10">
    <name type="scientific">Thermoflavimicrobium daqui</name>
    <dbReference type="NCBI Taxonomy" id="2137476"/>
    <lineage>
        <taxon>Bacteria</taxon>
        <taxon>Bacillati</taxon>
        <taxon>Bacillota</taxon>
        <taxon>Bacilli</taxon>
        <taxon>Bacillales</taxon>
        <taxon>Thermoactinomycetaceae</taxon>
        <taxon>Thermoflavimicrobium</taxon>
    </lineage>
</organism>
<reference evidence="9 10" key="2">
    <citation type="submission" date="2018-06" db="EMBL/GenBank/DDBJ databases">
        <authorList>
            <person name="Zhirakovskaya E."/>
        </authorList>
    </citation>
    <scope>NUCLEOTIDE SEQUENCE [LARGE SCALE GENOMIC DNA]</scope>
    <source>
        <strain evidence="9 10">FBKL4.011</strain>
    </source>
</reference>
<feature type="transmembrane region" description="Helical" evidence="8">
    <location>
        <begin position="139"/>
        <end position="166"/>
    </location>
</feature>
<dbReference type="RefSeq" id="WP_113659022.1">
    <property type="nucleotide sequence ID" value="NZ_KZ845667.1"/>
</dbReference>
<keyword evidence="10" id="KW-1185">Reference proteome</keyword>
<dbReference type="GO" id="GO:1903785">
    <property type="term" value="P:L-valine transmembrane transport"/>
    <property type="evidence" value="ECO:0007669"/>
    <property type="project" value="TreeGrafter"/>
</dbReference>
<dbReference type="Pfam" id="PF03591">
    <property type="entry name" value="AzlC"/>
    <property type="match status" value="1"/>
</dbReference>
<gene>
    <name evidence="9" type="ORF">DL897_10010</name>
</gene>
<evidence type="ECO:0000256" key="7">
    <source>
        <dbReference type="ARBA" id="ARBA00023136"/>
    </source>
</evidence>
<keyword evidence="6 8" id="KW-1133">Transmembrane helix</keyword>
<evidence type="ECO:0000256" key="2">
    <source>
        <dbReference type="ARBA" id="ARBA00010735"/>
    </source>
</evidence>
<evidence type="ECO:0000256" key="6">
    <source>
        <dbReference type="ARBA" id="ARBA00022989"/>
    </source>
</evidence>
<dbReference type="AlphaFoldDB" id="A0A364K3S8"/>
<accession>A0A364K3S8</accession>
<feature type="transmembrane region" description="Helical" evidence="8">
    <location>
        <begin position="172"/>
        <end position="191"/>
    </location>
</feature>
<dbReference type="PANTHER" id="PTHR34979:SF1">
    <property type="entry name" value="INNER MEMBRANE PROTEIN YGAZ"/>
    <property type="match status" value="1"/>
</dbReference>
<keyword evidence="3" id="KW-0813">Transport</keyword>
<dbReference type="GO" id="GO:0005886">
    <property type="term" value="C:plasma membrane"/>
    <property type="evidence" value="ECO:0007669"/>
    <property type="project" value="UniProtKB-SubCell"/>
</dbReference>
<dbReference type="Proteomes" id="UP000251213">
    <property type="component" value="Unassembled WGS sequence"/>
</dbReference>
<comment type="caution">
    <text evidence="9">The sequence shown here is derived from an EMBL/GenBank/DDBJ whole genome shotgun (WGS) entry which is preliminary data.</text>
</comment>
<feature type="transmembrane region" description="Helical" evidence="8">
    <location>
        <begin position="74"/>
        <end position="94"/>
    </location>
</feature>
<comment type="subcellular location">
    <subcellularLocation>
        <location evidence="1">Cell membrane</location>
        <topology evidence="1">Multi-pass membrane protein</topology>
    </subcellularLocation>
</comment>
<name>A0A364K3S8_9BACL</name>
<dbReference type="EMBL" id="QJKK01000005">
    <property type="protein sequence ID" value="RAL24030.1"/>
    <property type="molecule type" value="Genomic_DNA"/>
</dbReference>
<proteinExistence type="inferred from homology"/>
<keyword evidence="7 8" id="KW-0472">Membrane</keyword>
<dbReference type="OrthoDB" id="3177005at2"/>
<reference evidence="9 10" key="1">
    <citation type="submission" date="2018-06" db="EMBL/GenBank/DDBJ databases">
        <title>Thermoflavimicrobium daqus sp. nov., a thermophilic microbe isolated from Moutai-flavour Daqu.</title>
        <authorList>
            <person name="Wang X."/>
            <person name="Zhou H."/>
        </authorList>
    </citation>
    <scope>NUCLEOTIDE SEQUENCE [LARGE SCALE GENOMIC DNA]</scope>
    <source>
        <strain evidence="9 10">FBKL4.011</strain>
    </source>
</reference>
<dbReference type="InterPro" id="IPR011606">
    <property type="entry name" value="Brnchd-chn_aa_trnsp_permease"/>
</dbReference>
<evidence type="ECO:0000313" key="9">
    <source>
        <dbReference type="EMBL" id="RAL24030.1"/>
    </source>
</evidence>
<evidence type="ECO:0000256" key="8">
    <source>
        <dbReference type="SAM" id="Phobius"/>
    </source>
</evidence>
<feature type="transmembrane region" description="Helical" evidence="8">
    <location>
        <begin position="223"/>
        <end position="240"/>
    </location>
</feature>
<keyword evidence="5 8" id="KW-0812">Transmembrane</keyword>
<evidence type="ECO:0000313" key="10">
    <source>
        <dbReference type="Proteomes" id="UP000251213"/>
    </source>
</evidence>
<comment type="similarity">
    <text evidence="2">Belongs to the AzlC family.</text>
</comment>
<protein>
    <submittedName>
        <fullName evidence="9">Branched-chain amino acid ABC transporter permease</fullName>
    </submittedName>
</protein>
<sequence>MSKVYLQTNAIGAKISFLQGVKDCIPTVLGYFSIGIAAGVVQKTAGFTILEITLISLLLYAGSAQFIVAGMYTAGASISAIIFTIFLVNLRHLLMSAALSSYFRHLPFWKNVLIGSQLTDESFAVASNELSNKSKVNEYWMFGLNFTAYINWCLANVVGGILGDWIPQPEKFGLDFALPAMFIGLFVLQILSRRKFSLDTLVTISSVVVAIGASYFFSDSTSVMIATIIAATIGMWIEKWR</sequence>
<feature type="transmembrane region" description="Helical" evidence="8">
    <location>
        <begin position="25"/>
        <end position="41"/>
    </location>
</feature>
<evidence type="ECO:0000256" key="1">
    <source>
        <dbReference type="ARBA" id="ARBA00004651"/>
    </source>
</evidence>
<evidence type="ECO:0000256" key="5">
    <source>
        <dbReference type="ARBA" id="ARBA00022692"/>
    </source>
</evidence>